<reference evidence="1 2" key="1">
    <citation type="journal article" date="2014" name="Curr. Microbiol.">
        <title>Spirosoma radiotolerans sp. nov., a gamma-radiation-resistant bacterium isolated from gamma ray-irradiated soil.</title>
        <authorList>
            <person name="Lee J.J."/>
            <person name="Srinivasan S."/>
            <person name="Lim S."/>
            <person name="Joe M."/>
            <person name="Im S."/>
            <person name="Bae S.I."/>
            <person name="Park K.R."/>
            <person name="Han J.H."/>
            <person name="Park S.H."/>
            <person name="Joo B.M."/>
            <person name="Park S.J."/>
            <person name="Kim M.K."/>
        </authorList>
    </citation>
    <scope>NUCLEOTIDE SEQUENCE [LARGE SCALE GENOMIC DNA]</scope>
    <source>
        <strain evidence="1 2">DG5A</strain>
    </source>
</reference>
<protein>
    <submittedName>
        <fullName evidence="1">Uncharacterized protein</fullName>
    </submittedName>
</protein>
<dbReference type="Proteomes" id="UP000033054">
    <property type="component" value="Chromosome"/>
</dbReference>
<dbReference type="EMBL" id="CP010429">
    <property type="protein sequence ID" value="AKD55618.1"/>
    <property type="molecule type" value="Genomic_DNA"/>
</dbReference>
<sequence length="114" mass="12953">MNELRNNYPIAEIPIGRHLPVDMGITILKVTIETVSMITEGFCLCDRHNRDKQSAPSALRKKFIANRKSFRVFMLILQHNSSIGTAVYAVCCTGLGGFQTTKKRRLKVRNELLF</sequence>
<dbReference type="HOGENOM" id="CLU_2119586_0_0_10"/>
<accession>A0A0E3ZWC0</accession>
<name>A0A0E3ZWC0_9BACT</name>
<organism evidence="1 2">
    <name type="scientific">Spirosoma radiotolerans</name>
    <dbReference type="NCBI Taxonomy" id="1379870"/>
    <lineage>
        <taxon>Bacteria</taxon>
        <taxon>Pseudomonadati</taxon>
        <taxon>Bacteroidota</taxon>
        <taxon>Cytophagia</taxon>
        <taxon>Cytophagales</taxon>
        <taxon>Cytophagaceae</taxon>
        <taxon>Spirosoma</taxon>
    </lineage>
</organism>
<dbReference type="AlphaFoldDB" id="A0A0E3ZWC0"/>
<keyword evidence="2" id="KW-1185">Reference proteome</keyword>
<evidence type="ECO:0000313" key="1">
    <source>
        <dbReference type="EMBL" id="AKD55618.1"/>
    </source>
</evidence>
<gene>
    <name evidence="1" type="ORF">SD10_12635</name>
</gene>
<proteinExistence type="predicted"/>
<evidence type="ECO:0000313" key="2">
    <source>
        <dbReference type="Proteomes" id="UP000033054"/>
    </source>
</evidence>
<dbReference type="KEGG" id="srd:SD10_12635"/>